<organism evidence="1 2">
    <name type="scientific">Rhodopseudomonas palustris</name>
    <dbReference type="NCBI Taxonomy" id="1076"/>
    <lineage>
        <taxon>Bacteria</taxon>
        <taxon>Pseudomonadati</taxon>
        <taxon>Pseudomonadota</taxon>
        <taxon>Alphaproteobacteria</taxon>
        <taxon>Hyphomicrobiales</taxon>
        <taxon>Nitrobacteraceae</taxon>
        <taxon>Rhodopseudomonas</taxon>
    </lineage>
</organism>
<evidence type="ECO:0000313" key="1">
    <source>
        <dbReference type="EMBL" id="MBI5128939.1"/>
    </source>
</evidence>
<evidence type="ECO:0000313" key="2">
    <source>
        <dbReference type="Proteomes" id="UP000782519"/>
    </source>
</evidence>
<proteinExistence type="predicted"/>
<accession>A0A933RX39</accession>
<protein>
    <submittedName>
        <fullName evidence="1">Uncharacterized protein</fullName>
    </submittedName>
</protein>
<dbReference type="AlphaFoldDB" id="A0A933RX39"/>
<comment type="caution">
    <text evidence="1">The sequence shown here is derived from an EMBL/GenBank/DDBJ whole genome shotgun (WGS) entry which is preliminary data.</text>
</comment>
<dbReference type="Proteomes" id="UP000782519">
    <property type="component" value="Unassembled WGS sequence"/>
</dbReference>
<name>A0A933RX39_RHOPL</name>
<gene>
    <name evidence="1" type="ORF">HZA66_05825</name>
</gene>
<dbReference type="EMBL" id="JACRJB010000014">
    <property type="protein sequence ID" value="MBI5128939.1"/>
    <property type="molecule type" value="Genomic_DNA"/>
</dbReference>
<sequence>MQFSDMLRSRWKSEYDNLGISAAVKRTMERCLDVRDGIESKRAKIAADKDLSEAGRTKAINRFVTEQASVITKGQRDLTLAQRKLQDHKLSLTPRVTNKTDVVAAMLRQETRTMLREMKDQPAVMQLLFDVVQSGRDLIMIEAVFEAPAAFSGLDAAGAEMVLNFLLENHAAPELEAISEQSEALDLVQAAITGAMLEAQDALGMQKYSFDKWLTETAPAPNDADLAREKLTFNSAVVAVDAENLSFEDRKSLIDRMLEKQAERFMAEA</sequence>
<reference evidence="1" key="1">
    <citation type="submission" date="2020-07" db="EMBL/GenBank/DDBJ databases">
        <title>Huge and variable diversity of episymbiotic CPR bacteria and DPANN archaea in groundwater ecosystems.</title>
        <authorList>
            <person name="He C.Y."/>
            <person name="Keren R."/>
            <person name="Whittaker M."/>
            <person name="Farag I.F."/>
            <person name="Doudna J."/>
            <person name="Cate J.H.D."/>
            <person name="Banfield J.F."/>
        </authorList>
    </citation>
    <scope>NUCLEOTIDE SEQUENCE</scope>
    <source>
        <strain evidence="1">NC_groundwater_1818_Pr3_B-0.1um_66_35</strain>
    </source>
</reference>